<keyword evidence="3" id="KW-1185">Reference proteome</keyword>
<proteinExistence type="predicted"/>
<feature type="region of interest" description="Disordered" evidence="1">
    <location>
        <begin position="207"/>
        <end position="228"/>
    </location>
</feature>
<organism evidence="2 3">
    <name type="scientific">Streptomyces rhizosphaericus</name>
    <dbReference type="NCBI Taxonomy" id="114699"/>
    <lineage>
        <taxon>Bacteria</taxon>
        <taxon>Bacillati</taxon>
        <taxon>Actinomycetota</taxon>
        <taxon>Actinomycetes</taxon>
        <taxon>Kitasatosporales</taxon>
        <taxon>Streptomycetaceae</taxon>
        <taxon>Streptomyces</taxon>
        <taxon>Streptomyces violaceusniger group</taxon>
    </lineage>
</organism>
<dbReference type="AlphaFoldDB" id="A0A6G4AWH3"/>
<sequence length="228" mass="24655">MALDDPRATPPPDDPTAREADAARLIEDERLPCGRLVSHAWEQARAVGDQPDPHMDGCAFCRQAVEGLTALDSTTRTLWAERPSARTVADRVMRAVRAEVRLGRMLPLDDPTRELRMAETAAAKVLRRAADRVPGVRAASCRLTPAEGSTRVTIAMTLAVTLDRPLPGRAAEVRRAVAHAAEHELGLAVSTIDLRIVSVLEPLKPLKPLRPLEPTASGEPTPRDGSGR</sequence>
<protein>
    <recommendedName>
        <fullName evidence="4">Asp23/Gls24 family envelope stress response protein</fullName>
    </recommendedName>
</protein>
<evidence type="ECO:0000256" key="1">
    <source>
        <dbReference type="SAM" id="MobiDB-lite"/>
    </source>
</evidence>
<evidence type="ECO:0000313" key="2">
    <source>
        <dbReference type="EMBL" id="NEW77600.1"/>
    </source>
</evidence>
<evidence type="ECO:0008006" key="4">
    <source>
        <dbReference type="Google" id="ProtNLM"/>
    </source>
</evidence>
<gene>
    <name evidence="2" type="ORF">G4H13_46660</name>
</gene>
<comment type="caution">
    <text evidence="2">The sequence shown here is derived from an EMBL/GenBank/DDBJ whole genome shotgun (WGS) entry which is preliminary data.</text>
</comment>
<dbReference type="RefSeq" id="WP_164437069.1">
    <property type="nucleotide sequence ID" value="NZ_JAAIKT010000131.1"/>
</dbReference>
<dbReference type="EMBL" id="JAAIKT010000131">
    <property type="protein sequence ID" value="NEW77600.1"/>
    <property type="molecule type" value="Genomic_DNA"/>
</dbReference>
<name>A0A6G4AWH3_9ACTN</name>
<evidence type="ECO:0000313" key="3">
    <source>
        <dbReference type="Proteomes" id="UP000476310"/>
    </source>
</evidence>
<reference evidence="2" key="1">
    <citation type="submission" date="2020-02" db="EMBL/GenBank/DDBJ databases">
        <title>A new Streptomyces sp. for controlling soil-borne diseases.</title>
        <authorList>
            <person name="Li X."/>
            <person name="Tian Y."/>
            <person name="Gao K."/>
        </authorList>
    </citation>
    <scope>NUCLEOTIDE SEQUENCE [LARGE SCALE GENOMIC DNA]</scope>
    <source>
        <strain evidence="2">0250</strain>
    </source>
</reference>
<accession>A0A6G4AWH3</accession>
<dbReference type="Proteomes" id="UP000476310">
    <property type="component" value="Unassembled WGS sequence"/>
</dbReference>